<protein>
    <submittedName>
        <fullName evidence="1">Uncharacterized protein</fullName>
    </submittedName>
</protein>
<keyword evidence="3" id="KW-1185">Reference proteome</keyword>
<comment type="caution">
    <text evidence="1">The sequence shown here is derived from an EMBL/GenBank/DDBJ whole genome shotgun (WGS) entry which is preliminary data.</text>
</comment>
<evidence type="ECO:0000313" key="2">
    <source>
        <dbReference type="EMBL" id="SFT67257.1"/>
    </source>
</evidence>
<name>A0AAX2EQ69_9ENTR</name>
<accession>A0AAX2EQ69</accession>
<dbReference type="AlphaFoldDB" id="A0AAX2EQ69"/>
<evidence type="ECO:0000313" key="3">
    <source>
        <dbReference type="Proteomes" id="UP000198760"/>
    </source>
</evidence>
<sequence>MFKLPDNVTLQLREEPIPTSMGKYEVLIAGKGAGIMVPVQVPEAAVQVDDKRLLLFLTDDVLYEEALKIALLDPKDGAKEILTLGSAYLTGSFTDLNILR</sequence>
<evidence type="ECO:0000313" key="4">
    <source>
        <dbReference type="Proteomes" id="UP000199173"/>
    </source>
</evidence>
<dbReference type="Proteomes" id="UP000199173">
    <property type="component" value="Unassembled WGS sequence"/>
</dbReference>
<gene>
    <name evidence="2" type="ORF">SAMN03159428_01557</name>
    <name evidence="1" type="ORF">SAMN03159514_01563</name>
</gene>
<dbReference type="RefSeq" id="WP_156036557.1">
    <property type="nucleotide sequence ID" value="NZ_CABVLS010000011.1"/>
</dbReference>
<dbReference type="Proteomes" id="UP000198760">
    <property type="component" value="Unassembled WGS sequence"/>
</dbReference>
<dbReference type="EMBL" id="FPAV01000003">
    <property type="protein sequence ID" value="SFT67257.1"/>
    <property type="molecule type" value="Genomic_DNA"/>
</dbReference>
<dbReference type="EMBL" id="FOYJ01000003">
    <property type="protein sequence ID" value="SFR07016.1"/>
    <property type="molecule type" value="Genomic_DNA"/>
</dbReference>
<reference evidence="3 4" key="1">
    <citation type="submission" date="2016-10" db="EMBL/GenBank/DDBJ databases">
        <authorList>
            <person name="Varghese N."/>
            <person name="Submissions S."/>
        </authorList>
    </citation>
    <scope>NUCLEOTIDE SEQUENCE [LARGE SCALE GENOMIC DNA]</scope>
    <source>
        <strain evidence="2 3">NFIX06</strain>
        <strain evidence="1 4">NFIX08</strain>
    </source>
</reference>
<evidence type="ECO:0000313" key="1">
    <source>
        <dbReference type="EMBL" id="SFR07016.1"/>
    </source>
</evidence>
<organism evidence="1 4">
    <name type="scientific">Kosakonia radicincitans</name>
    <dbReference type="NCBI Taxonomy" id="283686"/>
    <lineage>
        <taxon>Bacteria</taxon>
        <taxon>Pseudomonadati</taxon>
        <taxon>Pseudomonadota</taxon>
        <taxon>Gammaproteobacteria</taxon>
        <taxon>Enterobacterales</taxon>
        <taxon>Enterobacteriaceae</taxon>
        <taxon>Kosakonia</taxon>
    </lineage>
</organism>
<proteinExistence type="predicted"/>